<dbReference type="GO" id="GO:0016491">
    <property type="term" value="F:oxidoreductase activity"/>
    <property type="evidence" value="ECO:0007669"/>
    <property type="project" value="InterPro"/>
</dbReference>
<reference evidence="2 3" key="1">
    <citation type="submission" date="2020-04" db="EMBL/GenBank/DDBJ databases">
        <title>MicrobeNet Type strains.</title>
        <authorList>
            <person name="Nicholson A.C."/>
        </authorList>
    </citation>
    <scope>NUCLEOTIDE SEQUENCE [LARGE SCALE GENOMIC DNA]</scope>
    <source>
        <strain evidence="2 3">ATCC 700731</strain>
    </source>
</reference>
<accession>A0A7X6MQA1</accession>
<proteinExistence type="predicted"/>
<evidence type="ECO:0000313" key="2">
    <source>
        <dbReference type="EMBL" id="NKZ10874.1"/>
    </source>
</evidence>
<dbReference type="AlphaFoldDB" id="A0A7X6MQA1"/>
<dbReference type="Pfam" id="PF01593">
    <property type="entry name" value="Amino_oxidase"/>
    <property type="match status" value="1"/>
</dbReference>
<name>A0A7X6MQA1_9MYCO</name>
<protein>
    <recommendedName>
        <fullName evidence="1">Amine oxidase domain-containing protein</fullName>
    </recommendedName>
</protein>
<dbReference type="Proteomes" id="UP000518188">
    <property type="component" value="Unassembled WGS sequence"/>
</dbReference>
<dbReference type="SUPFAM" id="SSF51905">
    <property type="entry name" value="FAD/NAD(P)-binding domain"/>
    <property type="match status" value="1"/>
</dbReference>
<dbReference type="Gene3D" id="3.50.50.60">
    <property type="entry name" value="FAD/NAD(P)-binding domain"/>
    <property type="match status" value="1"/>
</dbReference>
<sequence>MGASHEDHDAMATPVGGAVHLAGEATWSTDPATVNGALLPGDRAAEHVLGRPIDLGELHQPVPGS</sequence>
<dbReference type="InterPro" id="IPR036188">
    <property type="entry name" value="FAD/NAD-bd_sf"/>
</dbReference>
<evidence type="ECO:0000313" key="3">
    <source>
        <dbReference type="Proteomes" id="UP000518188"/>
    </source>
</evidence>
<dbReference type="InterPro" id="IPR002937">
    <property type="entry name" value="Amino_oxidase"/>
</dbReference>
<dbReference type="EMBL" id="JAAXPJ010000002">
    <property type="protein sequence ID" value="NKZ10874.1"/>
    <property type="molecule type" value="Genomic_DNA"/>
</dbReference>
<comment type="caution">
    <text evidence="2">The sequence shown here is derived from an EMBL/GenBank/DDBJ whole genome shotgun (WGS) entry which is preliminary data.</text>
</comment>
<feature type="domain" description="Amine oxidase" evidence="1">
    <location>
        <begin position="2"/>
        <end position="49"/>
    </location>
</feature>
<evidence type="ECO:0000259" key="1">
    <source>
        <dbReference type="Pfam" id="PF01593"/>
    </source>
</evidence>
<gene>
    <name evidence="2" type="ORF">HGA11_07785</name>
</gene>
<organism evidence="2 3">
    <name type="scientific">Mycolicibacterium septicum DSM 44393</name>
    <dbReference type="NCBI Taxonomy" id="1341646"/>
    <lineage>
        <taxon>Bacteria</taxon>
        <taxon>Bacillati</taxon>
        <taxon>Actinomycetota</taxon>
        <taxon>Actinomycetes</taxon>
        <taxon>Mycobacteriales</taxon>
        <taxon>Mycobacteriaceae</taxon>
        <taxon>Mycolicibacterium</taxon>
    </lineage>
</organism>